<keyword evidence="2" id="KW-0408">Iron</keyword>
<proteinExistence type="inferred from homology"/>
<dbReference type="PANTHER" id="PTHR13903">
    <property type="entry name" value="PIRIN-RELATED"/>
    <property type="match status" value="1"/>
</dbReference>
<comment type="cofactor">
    <cofactor evidence="2">
        <name>Fe cation</name>
        <dbReference type="ChEBI" id="CHEBI:24875"/>
    </cofactor>
    <text evidence="2">Binds 1 Fe cation per subunit.</text>
</comment>
<dbReference type="Gene3D" id="2.60.120.10">
    <property type="entry name" value="Jelly Rolls"/>
    <property type="match status" value="2"/>
</dbReference>
<dbReference type="Pfam" id="PF02678">
    <property type="entry name" value="Pirin"/>
    <property type="match status" value="1"/>
</dbReference>
<dbReference type="InterPro" id="IPR014710">
    <property type="entry name" value="RmlC-like_jellyroll"/>
</dbReference>
<evidence type="ECO:0000256" key="3">
    <source>
        <dbReference type="RuleBase" id="RU003457"/>
    </source>
</evidence>
<comment type="similarity">
    <text evidence="1 3">Belongs to the pirin family.</text>
</comment>
<dbReference type="OrthoDB" id="198735at2759"/>
<dbReference type="InterPro" id="IPR012093">
    <property type="entry name" value="Pirin"/>
</dbReference>
<evidence type="ECO:0000259" key="4">
    <source>
        <dbReference type="Pfam" id="PF02678"/>
    </source>
</evidence>
<reference evidence="6 7" key="1">
    <citation type="submission" date="2018-06" db="EMBL/GenBank/DDBJ databases">
        <title>Whole genome sequencing of Candida tropicalis (genome annotated by CSBL at Korea University).</title>
        <authorList>
            <person name="Ahn J."/>
        </authorList>
    </citation>
    <scope>NUCLEOTIDE SEQUENCE [LARGE SCALE GENOMIC DNA]</scope>
    <source>
        <strain evidence="6 7">ATCC 20962</strain>
    </source>
</reference>
<dbReference type="Pfam" id="PF05726">
    <property type="entry name" value="Pirin_C"/>
    <property type="match status" value="1"/>
</dbReference>
<gene>
    <name evidence="6" type="primary">PIR_4</name>
    <name evidence="6" type="ORF">Cantr_08209</name>
</gene>
<evidence type="ECO:0000256" key="2">
    <source>
        <dbReference type="PIRSR" id="PIRSR006232-1"/>
    </source>
</evidence>
<organism evidence="6 7">
    <name type="scientific">Candida viswanathii</name>
    <dbReference type="NCBI Taxonomy" id="5486"/>
    <lineage>
        <taxon>Eukaryota</taxon>
        <taxon>Fungi</taxon>
        <taxon>Dikarya</taxon>
        <taxon>Ascomycota</taxon>
        <taxon>Saccharomycotina</taxon>
        <taxon>Pichiomycetes</taxon>
        <taxon>Debaryomycetaceae</taxon>
        <taxon>Candida/Lodderomyces clade</taxon>
        <taxon>Candida</taxon>
    </lineage>
</organism>
<dbReference type="PIRSF" id="PIRSF006232">
    <property type="entry name" value="Pirin"/>
    <property type="match status" value="1"/>
</dbReference>
<dbReference type="EMBL" id="QLNQ01000026">
    <property type="protein sequence ID" value="RCK60784.1"/>
    <property type="molecule type" value="Genomic_DNA"/>
</dbReference>
<keyword evidence="2" id="KW-0479">Metal-binding</keyword>
<feature type="domain" description="Pirin N-terminal" evidence="4">
    <location>
        <begin position="41"/>
        <end position="136"/>
    </location>
</feature>
<feature type="binding site" evidence="2">
    <location>
        <position position="116"/>
    </location>
    <ligand>
        <name>Fe cation</name>
        <dbReference type="ChEBI" id="CHEBI:24875"/>
    </ligand>
</feature>
<feature type="binding site" evidence="2">
    <location>
        <position position="118"/>
    </location>
    <ligand>
        <name>Fe cation</name>
        <dbReference type="ChEBI" id="CHEBI:24875"/>
    </ligand>
</feature>
<dbReference type="InterPro" id="IPR003829">
    <property type="entry name" value="Pirin_N_dom"/>
</dbReference>
<feature type="binding site" evidence="2">
    <location>
        <position position="72"/>
    </location>
    <ligand>
        <name>Fe cation</name>
        <dbReference type="ChEBI" id="CHEBI:24875"/>
    </ligand>
</feature>
<feature type="domain" description="Pirin C-terminal" evidence="5">
    <location>
        <begin position="192"/>
        <end position="298"/>
    </location>
</feature>
<dbReference type="GO" id="GO:0046872">
    <property type="term" value="F:metal ion binding"/>
    <property type="evidence" value="ECO:0007669"/>
    <property type="project" value="UniProtKB-KW"/>
</dbReference>
<evidence type="ECO:0000313" key="7">
    <source>
        <dbReference type="Proteomes" id="UP000253472"/>
    </source>
</evidence>
<dbReference type="InterPro" id="IPR008778">
    <property type="entry name" value="Pirin_C_dom"/>
</dbReference>
<accession>A0A367Y4J4</accession>
<protein>
    <submittedName>
        <fullName evidence="6">Pirin</fullName>
    </submittedName>
</protein>
<dbReference type="AlphaFoldDB" id="A0A367Y4J4"/>
<dbReference type="Proteomes" id="UP000253472">
    <property type="component" value="Unassembled WGS sequence"/>
</dbReference>
<evidence type="ECO:0000259" key="5">
    <source>
        <dbReference type="Pfam" id="PF05726"/>
    </source>
</evidence>
<dbReference type="SUPFAM" id="SSF51182">
    <property type="entry name" value="RmlC-like cupins"/>
    <property type="match status" value="1"/>
</dbReference>
<name>A0A367Y4J4_9ASCO</name>
<dbReference type="STRING" id="5486.A0A367Y4J4"/>
<dbReference type="CDD" id="cd02247">
    <property type="entry name" value="cupin_pirin_C"/>
    <property type="match status" value="1"/>
</dbReference>
<dbReference type="CDD" id="cd02909">
    <property type="entry name" value="cupin_pirin_N"/>
    <property type="match status" value="1"/>
</dbReference>
<dbReference type="InterPro" id="IPR011051">
    <property type="entry name" value="RmlC_Cupin_sf"/>
</dbReference>
<sequence>MKFPTTLQPTHYPRPSTMSLRAISKIVNSRLKVEGTGAKIHRSLGIYQQRQFNPFLMFDHFLSAGNAGFPAHPHQGHETITYVLQGAVAHEDFTGARGILYPGDLQFMTAGRGIMHAEMPVTKEDGLPTIALQLWVDLPEKERGMEPRYRDLREWEIPEVEADDGKVRVKVISGKSYGVESIKELAYIPMDYFHYKVKAGGEFKQELRPDFNYFLYVIRGNGLELNGDAKIEATQNAYLEEDGDYITGKNTSQDEEVEFAIIGGQRLDQEAHVFGTFVADSDEHVKKGLLDYKNSRNGFERVKTWKSTIDGGVTQEVIDGPLQGSLQVRDSQKKAYLESLHREPIAV</sequence>
<keyword evidence="7" id="KW-1185">Reference proteome</keyword>
<dbReference type="PANTHER" id="PTHR13903:SF8">
    <property type="entry name" value="PIRIN"/>
    <property type="match status" value="1"/>
</dbReference>
<comment type="caution">
    <text evidence="6">The sequence shown here is derived from an EMBL/GenBank/DDBJ whole genome shotgun (WGS) entry which is preliminary data.</text>
</comment>
<feature type="binding site" evidence="2">
    <location>
        <position position="74"/>
    </location>
    <ligand>
        <name>Fe cation</name>
        <dbReference type="ChEBI" id="CHEBI:24875"/>
    </ligand>
</feature>
<evidence type="ECO:0000313" key="6">
    <source>
        <dbReference type="EMBL" id="RCK60784.1"/>
    </source>
</evidence>
<evidence type="ECO:0000256" key="1">
    <source>
        <dbReference type="ARBA" id="ARBA00008416"/>
    </source>
</evidence>